<dbReference type="EMBL" id="QKVK01000003">
    <property type="protein sequence ID" value="PZF77199.1"/>
    <property type="molecule type" value="Genomic_DNA"/>
</dbReference>
<protein>
    <recommendedName>
        <fullName evidence="4">DUF2946 domain-containing protein</fullName>
    </recommendedName>
</protein>
<evidence type="ECO:0008006" key="4">
    <source>
        <dbReference type="Google" id="ProtNLM"/>
    </source>
</evidence>
<keyword evidence="3" id="KW-1185">Reference proteome</keyword>
<dbReference type="Proteomes" id="UP000248795">
    <property type="component" value="Unassembled WGS sequence"/>
</dbReference>
<gene>
    <name evidence="2" type="ORF">DK847_07680</name>
</gene>
<proteinExistence type="predicted"/>
<dbReference type="RefSeq" id="WP_111197475.1">
    <property type="nucleotide sequence ID" value="NZ_QKVK01000003.1"/>
</dbReference>
<reference evidence="3" key="1">
    <citation type="submission" date="2018-06" db="EMBL/GenBank/DDBJ databases">
        <title>Aestuariibacter litoralis strain KCTC 52945T.</title>
        <authorList>
            <person name="Li X."/>
            <person name="Salam N."/>
            <person name="Li J.-L."/>
            <person name="Chen Y.-M."/>
            <person name="Yang Z.-W."/>
            <person name="Zhang L.-Y."/>
            <person name="Han M.-X."/>
            <person name="Xiao M."/>
            <person name="Li W.-J."/>
        </authorList>
    </citation>
    <scope>NUCLEOTIDE SEQUENCE [LARGE SCALE GENOMIC DNA]</scope>
    <source>
        <strain evidence="3">KCTC 52945</strain>
    </source>
</reference>
<comment type="caution">
    <text evidence="2">The sequence shown here is derived from an EMBL/GenBank/DDBJ whole genome shotgun (WGS) entry which is preliminary data.</text>
</comment>
<sequence>MRGGIVTRLRALRRWFAQAVALALLLPALIGLLPQPALSAALALERDLLLSVCGQDLPQPGGGQHQTSHDHCVLCGNHCPGCSPSLATAAPAFTAVPRRSATPEASAADAIAPPLQALLDASPPRGPPAST</sequence>
<feature type="region of interest" description="Disordered" evidence="1">
    <location>
        <begin position="112"/>
        <end position="131"/>
    </location>
</feature>
<organism evidence="2 3">
    <name type="scientific">Aestuariivirga litoralis</name>
    <dbReference type="NCBI Taxonomy" id="2650924"/>
    <lineage>
        <taxon>Bacteria</taxon>
        <taxon>Pseudomonadati</taxon>
        <taxon>Pseudomonadota</taxon>
        <taxon>Alphaproteobacteria</taxon>
        <taxon>Hyphomicrobiales</taxon>
        <taxon>Aestuariivirgaceae</taxon>
        <taxon>Aestuariivirga</taxon>
    </lineage>
</organism>
<evidence type="ECO:0000313" key="2">
    <source>
        <dbReference type="EMBL" id="PZF77199.1"/>
    </source>
</evidence>
<dbReference type="AlphaFoldDB" id="A0A2W2BLV5"/>
<name>A0A2W2BLV5_9HYPH</name>
<accession>A0A2W2BLV5</accession>
<evidence type="ECO:0000256" key="1">
    <source>
        <dbReference type="SAM" id="MobiDB-lite"/>
    </source>
</evidence>
<evidence type="ECO:0000313" key="3">
    <source>
        <dbReference type="Proteomes" id="UP000248795"/>
    </source>
</evidence>